<keyword evidence="5 8" id="KW-0812">Transmembrane</keyword>
<evidence type="ECO:0000256" key="2">
    <source>
        <dbReference type="ARBA" id="ARBA00006175"/>
    </source>
</evidence>
<dbReference type="PROSITE" id="PS00221">
    <property type="entry name" value="MIP"/>
    <property type="match status" value="1"/>
</dbReference>
<accession>A0A1F5GII2</accession>
<feature type="transmembrane region" description="Helical" evidence="9">
    <location>
        <begin position="20"/>
        <end position="40"/>
    </location>
</feature>
<dbReference type="Gene3D" id="1.20.1080.10">
    <property type="entry name" value="Glycerol uptake facilitator protein"/>
    <property type="match status" value="1"/>
</dbReference>
<name>A0A1F5GII2_9BACT</name>
<dbReference type="InterPro" id="IPR000425">
    <property type="entry name" value="MIP"/>
</dbReference>
<evidence type="ECO:0000256" key="3">
    <source>
        <dbReference type="ARBA" id="ARBA00022448"/>
    </source>
</evidence>
<dbReference type="AlphaFoldDB" id="A0A1F5GII2"/>
<dbReference type="Proteomes" id="UP000178492">
    <property type="component" value="Unassembled WGS sequence"/>
</dbReference>
<dbReference type="PANTHER" id="PTHR19139">
    <property type="entry name" value="AQUAPORIN TRANSPORTER"/>
    <property type="match status" value="1"/>
</dbReference>
<feature type="transmembrane region" description="Helical" evidence="9">
    <location>
        <begin position="166"/>
        <end position="187"/>
    </location>
</feature>
<dbReference type="PRINTS" id="PR00783">
    <property type="entry name" value="MINTRINSICP"/>
</dbReference>
<sequence length="232" mass="24330">MNFSFLGEWVSHWRAYLAEFLGTFVFVLIASGAVLSNVFYSEIGTVGIALATGLSITSMMYATLHISGAHLNPAVTVALWLAQKIKGNLAFFYVISQILASFAAALVILLIFGSSSREFALGGPVLAESVSGQTGLVVEAILTAVLVFAVFATLVDRRGTVSFGPLVVGLVVTIASLVALPITGAAINPARAIGPEVLSGSYQALAIWIIGPLAGSLFGLVYDFVFLRKGTR</sequence>
<evidence type="ECO:0000313" key="10">
    <source>
        <dbReference type="EMBL" id="OGD91625.1"/>
    </source>
</evidence>
<dbReference type="InterPro" id="IPR023271">
    <property type="entry name" value="Aquaporin-like"/>
</dbReference>
<feature type="transmembrane region" description="Helical" evidence="9">
    <location>
        <begin position="132"/>
        <end position="154"/>
    </location>
</feature>
<feature type="transmembrane region" description="Helical" evidence="9">
    <location>
        <begin position="89"/>
        <end position="112"/>
    </location>
</feature>
<dbReference type="SUPFAM" id="SSF81338">
    <property type="entry name" value="Aquaporin-like"/>
    <property type="match status" value="1"/>
</dbReference>
<dbReference type="STRING" id="1797715.A3D81_02830"/>
<dbReference type="InterPro" id="IPR034294">
    <property type="entry name" value="Aquaporin_transptr"/>
</dbReference>
<comment type="caution">
    <text evidence="10">The sequence shown here is derived from an EMBL/GenBank/DDBJ whole genome shotgun (WGS) entry which is preliminary data.</text>
</comment>
<gene>
    <name evidence="10" type="ORF">A3D81_02830</name>
</gene>
<dbReference type="Pfam" id="PF00230">
    <property type="entry name" value="MIP"/>
    <property type="match status" value="1"/>
</dbReference>
<evidence type="ECO:0000256" key="8">
    <source>
        <dbReference type="RuleBase" id="RU000477"/>
    </source>
</evidence>
<keyword evidence="3 8" id="KW-0813">Transport</keyword>
<proteinExistence type="inferred from homology"/>
<reference evidence="10 11" key="1">
    <citation type="journal article" date="2016" name="Nat. Commun.">
        <title>Thousands of microbial genomes shed light on interconnected biogeochemical processes in an aquifer system.</title>
        <authorList>
            <person name="Anantharaman K."/>
            <person name="Brown C.T."/>
            <person name="Hug L.A."/>
            <person name="Sharon I."/>
            <person name="Castelle C.J."/>
            <person name="Probst A.J."/>
            <person name="Thomas B.C."/>
            <person name="Singh A."/>
            <person name="Wilkins M.J."/>
            <person name="Karaoz U."/>
            <person name="Brodie E.L."/>
            <person name="Williams K.H."/>
            <person name="Hubbard S.S."/>
            <person name="Banfield J.F."/>
        </authorList>
    </citation>
    <scope>NUCLEOTIDE SEQUENCE [LARGE SCALE GENOMIC DNA]</scope>
</reference>
<keyword evidence="7 9" id="KW-0472">Membrane</keyword>
<evidence type="ECO:0000256" key="9">
    <source>
        <dbReference type="SAM" id="Phobius"/>
    </source>
</evidence>
<dbReference type="EMBL" id="MFBE01000013">
    <property type="protein sequence ID" value="OGD91625.1"/>
    <property type="molecule type" value="Genomic_DNA"/>
</dbReference>
<evidence type="ECO:0000256" key="1">
    <source>
        <dbReference type="ARBA" id="ARBA00004651"/>
    </source>
</evidence>
<dbReference type="PANTHER" id="PTHR19139:SF199">
    <property type="entry name" value="MIP17260P"/>
    <property type="match status" value="1"/>
</dbReference>
<comment type="similarity">
    <text evidence="2 8">Belongs to the MIP/aquaporin (TC 1.A.8) family.</text>
</comment>
<comment type="subcellular location">
    <subcellularLocation>
        <location evidence="1">Cell membrane</location>
        <topology evidence="1">Multi-pass membrane protein</topology>
    </subcellularLocation>
</comment>
<evidence type="ECO:0000256" key="6">
    <source>
        <dbReference type="ARBA" id="ARBA00022989"/>
    </source>
</evidence>
<evidence type="ECO:0008006" key="12">
    <source>
        <dbReference type="Google" id="ProtNLM"/>
    </source>
</evidence>
<evidence type="ECO:0000256" key="7">
    <source>
        <dbReference type="ARBA" id="ARBA00023136"/>
    </source>
</evidence>
<dbReference type="GO" id="GO:0005886">
    <property type="term" value="C:plasma membrane"/>
    <property type="evidence" value="ECO:0007669"/>
    <property type="project" value="UniProtKB-SubCell"/>
</dbReference>
<protein>
    <recommendedName>
        <fullName evidence="12">Aquaporin</fullName>
    </recommendedName>
</protein>
<organism evidence="10 11">
    <name type="scientific">Candidatus Curtissbacteria bacterium RIFCSPHIGHO2_02_FULL_40_17</name>
    <dbReference type="NCBI Taxonomy" id="1797715"/>
    <lineage>
        <taxon>Bacteria</taxon>
        <taxon>Candidatus Curtissiibacteriota</taxon>
    </lineage>
</organism>
<dbReference type="GO" id="GO:0015250">
    <property type="term" value="F:water channel activity"/>
    <property type="evidence" value="ECO:0007669"/>
    <property type="project" value="TreeGrafter"/>
</dbReference>
<keyword evidence="6 9" id="KW-1133">Transmembrane helix</keyword>
<keyword evidence="4" id="KW-1003">Cell membrane</keyword>
<dbReference type="InterPro" id="IPR022357">
    <property type="entry name" value="MIP_CS"/>
</dbReference>
<feature type="transmembrane region" description="Helical" evidence="9">
    <location>
        <begin position="207"/>
        <end position="227"/>
    </location>
</feature>
<evidence type="ECO:0000313" key="11">
    <source>
        <dbReference type="Proteomes" id="UP000178492"/>
    </source>
</evidence>
<evidence type="ECO:0000256" key="4">
    <source>
        <dbReference type="ARBA" id="ARBA00022475"/>
    </source>
</evidence>
<evidence type="ECO:0000256" key="5">
    <source>
        <dbReference type="ARBA" id="ARBA00022692"/>
    </source>
</evidence>